<dbReference type="RefSeq" id="WP_250223318.1">
    <property type="nucleotide sequence ID" value="NZ_CP097762.1"/>
</dbReference>
<reference evidence="9" key="1">
    <citation type="submission" date="2022-05" db="EMBL/GenBank/DDBJ databases">
        <title>Impact of host demography and evolutionary history on endosymbiont molecular evolution: a test in carpenter ants (Genus Camponotus) and their Blochmannia endosymbionts.</title>
        <authorList>
            <person name="Manthey J.D."/>
            <person name="Giron J.C."/>
            <person name="Hruska J.P."/>
        </authorList>
    </citation>
    <scope>NUCLEOTIDE SEQUENCE</scope>
    <source>
        <strain evidence="9">C-006</strain>
    </source>
</reference>
<accession>A0ABY4ST84</accession>
<dbReference type="PROSITE" id="PS50126">
    <property type="entry name" value="S1"/>
    <property type="match status" value="1"/>
</dbReference>
<dbReference type="Gene3D" id="2.40.50.140">
    <property type="entry name" value="Nucleic acid-binding proteins"/>
    <property type="match status" value="1"/>
</dbReference>
<comment type="function">
    <text evidence="7">Participates in both transcription termination and antitermination.</text>
</comment>
<evidence type="ECO:0000313" key="9">
    <source>
        <dbReference type="EMBL" id="URJ25187.1"/>
    </source>
</evidence>
<dbReference type="PANTHER" id="PTHR22648:SF0">
    <property type="entry name" value="TRANSCRIPTION TERMINATION_ANTITERMINATION PROTEIN NUSA"/>
    <property type="match status" value="1"/>
</dbReference>
<dbReference type="Pfam" id="PF14520">
    <property type="entry name" value="HHH_5"/>
    <property type="match status" value="2"/>
</dbReference>
<dbReference type="NCBIfam" id="TIGR01953">
    <property type="entry name" value="NusA"/>
    <property type="match status" value="1"/>
</dbReference>
<dbReference type="InterPro" id="IPR010995">
    <property type="entry name" value="DNA_repair_Rad51/TF_NusA_a-hlx"/>
</dbReference>
<comment type="subunit">
    <text evidence="7">Monomer. Binds directly to the core enzyme of the DNA-dependent RNA polymerase and to nascent RNA.</text>
</comment>
<evidence type="ECO:0000256" key="3">
    <source>
        <dbReference type="ARBA" id="ARBA00022814"/>
    </source>
</evidence>
<dbReference type="InterPro" id="IPR013735">
    <property type="entry name" value="TF_NusA_N"/>
</dbReference>
<keyword evidence="4 7" id="KW-0694">RNA-binding</keyword>
<evidence type="ECO:0000256" key="7">
    <source>
        <dbReference type="HAMAP-Rule" id="MF_00945"/>
    </source>
</evidence>
<name>A0ABY4ST84_9ENTR</name>
<dbReference type="InterPro" id="IPR025249">
    <property type="entry name" value="TF_NusA_KH_1st"/>
</dbReference>
<dbReference type="InterPro" id="IPR010213">
    <property type="entry name" value="TF_NusA"/>
</dbReference>
<dbReference type="Pfam" id="PF26594">
    <property type="entry name" value="KH_NusA_2nd"/>
    <property type="match status" value="1"/>
</dbReference>
<dbReference type="Gene3D" id="1.10.150.20">
    <property type="entry name" value="5' to 3' exonuclease, C-terminal subdomain"/>
    <property type="match status" value="2"/>
</dbReference>
<evidence type="ECO:0000256" key="2">
    <source>
        <dbReference type="ARBA" id="ARBA00022490"/>
    </source>
</evidence>
<dbReference type="EMBL" id="CP097762">
    <property type="protein sequence ID" value="URJ25187.1"/>
    <property type="molecule type" value="Genomic_DNA"/>
</dbReference>
<evidence type="ECO:0000256" key="5">
    <source>
        <dbReference type="ARBA" id="ARBA00023015"/>
    </source>
</evidence>
<evidence type="ECO:0000256" key="1">
    <source>
        <dbReference type="ARBA" id="ARBA00022472"/>
    </source>
</evidence>
<evidence type="ECO:0000313" key="10">
    <source>
        <dbReference type="Proteomes" id="UP001056834"/>
    </source>
</evidence>
<gene>
    <name evidence="7 9" type="primary">nusA</name>
    <name evidence="9" type="ORF">M9405_00415</name>
</gene>
<proteinExistence type="inferred from homology"/>
<dbReference type="CDD" id="cd22529">
    <property type="entry name" value="KH-II_NusA_rpt2"/>
    <property type="match status" value="1"/>
</dbReference>
<dbReference type="CDD" id="cd02134">
    <property type="entry name" value="KH-II_NusA_rpt1"/>
    <property type="match status" value="1"/>
</dbReference>
<dbReference type="InterPro" id="IPR036555">
    <property type="entry name" value="NusA_N_sf"/>
</dbReference>
<dbReference type="Pfam" id="PF13184">
    <property type="entry name" value="KH_NusA_1st"/>
    <property type="match status" value="1"/>
</dbReference>
<keyword evidence="2 7" id="KW-0963">Cytoplasm</keyword>
<dbReference type="InterPro" id="IPR012340">
    <property type="entry name" value="NA-bd_OB-fold"/>
</dbReference>
<feature type="domain" description="S1 motif" evidence="8">
    <location>
        <begin position="135"/>
        <end position="200"/>
    </location>
</feature>
<evidence type="ECO:0000259" key="8">
    <source>
        <dbReference type="PROSITE" id="PS50126"/>
    </source>
</evidence>
<dbReference type="SUPFAM" id="SSF54814">
    <property type="entry name" value="Prokaryotic type KH domain (KH-domain type II)"/>
    <property type="match status" value="2"/>
</dbReference>
<keyword evidence="5 7" id="KW-0805">Transcription regulation</keyword>
<dbReference type="Gene3D" id="3.30.300.20">
    <property type="match status" value="2"/>
</dbReference>
<dbReference type="SUPFAM" id="SSF50249">
    <property type="entry name" value="Nucleic acid-binding proteins"/>
    <property type="match status" value="1"/>
</dbReference>
<dbReference type="Pfam" id="PF00575">
    <property type="entry name" value="S1"/>
    <property type="match status" value="1"/>
</dbReference>
<dbReference type="SUPFAM" id="SSF47794">
    <property type="entry name" value="Rad51 N-terminal domain-like"/>
    <property type="match status" value="2"/>
</dbReference>
<keyword evidence="3 7" id="KW-0889">Transcription antitermination</keyword>
<keyword evidence="6 7" id="KW-0804">Transcription</keyword>
<dbReference type="InterPro" id="IPR010214">
    <property type="entry name" value="Tscrpt_termin_fac_NusA_C_rpt"/>
</dbReference>
<dbReference type="InterPro" id="IPR009019">
    <property type="entry name" value="KH_sf_prok-type"/>
</dbReference>
<dbReference type="Gene3D" id="3.30.1480.10">
    <property type="entry name" value="NusA, N-terminal domain"/>
    <property type="match status" value="1"/>
</dbReference>
<dbReference type="PANTHER" id="PTHR22648">
    <property type="entry name" value="TRANSCRIPTION TERMINATION FACTOR NUSA"/>
    <property type="match status" value="1"/>
</dbReference>
<dbReference type="PROSITE" id="PS50084">
    <property type="entry name" value="KH_TYPE_1"/>
    <property type="match status" value="1"/>
</dbReference>
<dbReference type="Proteomes" id="UP001056834">
    <property type="component" value="Chromosome"/>
</dbReference>
<evidence type="ECO:0000256" key="6">
    <source>
        <dbReference type="ARBA" id="ARBA00023163"/>
    </source>
</evidence>
<dbReference type="InterPro" id="IPR058582">
    <property type="entry name" value="KH_NusA_2nd"/>
</dbReference>
<dbReference type="InterPro" id="IPR003029">
    <property type="entry name" value="S1_domain"/>
</dbReference>
<organism evidence="9 10">
    <name type="scientific">Candidatus Blochmannia ocreatus</name>
    <name type="common">nom. nud.</name>
    <dbReference type="NCBI Taxonomy" id="251538"/>
    <lineage>
        <taxon>Bacteria</taxon>
        <taxon>Pseudomonadati</taxon>
        <taxon>Pseudomonadota</taxon>
        <taxon>Gammaproteobacteria</taxon>
        <taxon>Enterobacterales</taxon>
        <taxon>Enterobacteriaceae</taxon>
        <taxon>ant endosymbionts</taxon>
        <taxon>Candidatus Blochmanniella</taxon>
    </lineage>
</organism>
<dbReference type="CDD" id="cd04455">
    <property type="entry name" value="S1_NusA"/>
    <property type="match status" value="1"/>
</dbReference>
<comment type="subcellular location">
    <subcellularLocation>
        <location evidence="7">Cytoplasm</location>
    </subcellularLocation>
</comment>
<sequence length="503" mass="56485">MNKDILVVIEAVSNEKAIPKEKIFEALEVALATATKKQYEQDIDARVTIDRKSGEIKTFRRWVVVKKVTQPTREITLEAAQLEQPNIQVYDCVEDKIESISFDRITTQTAKQVIVQKVREAERAVIVENFLNKKGTIVTGIVKKINRDSINIDLGNNAEGIINKEEMLPRENFRIGDRIRGILYQIKPDFKGPQLFLSRSRTEMLVELFRIEVPEIGEELITIKSVARDPGSRSKIAVKTNDKNIDPIGACVGMRGARVQAVSSELGGERVDVVLWDKNPVQFVINAMSPADVASIVVDEDKHTMDISVEENNLAQAIGRNGQNIRLVSQLSGWTLNIMTVEDLEKKRHIEVCAIIKIFTHSLGISEKFAQLLIDSGFSSLEELAYVPIKELLEIKGIDKTSIETIRNKAKIALVSLSEHSDKNNKIENYPTTTSLITGLLRLSNIEYDIACKLVERGISTLEDLAELDVSDLSGIEGLTKERTGELIMEARNICWFKNNDKF</sequence>
<dbReference type="Pfam" id="PF08529">
    <property type="entry name" value="NusA_N"/>
    <property type="match status" value="1"/>
</dbReference>
<keyword evidence="7" id="KW-0677">Repeat</keyword>
<evidence type="ECO:0000256" key="4">
    <source>
        <dbReference type="ARBA" id="ARBA00022884"/>
    </source>
</evidence>
<dbReference type="SMART" id="SM00316">
    <property type="entry name" value="S1"/>
    <property type="match status" value="1"/>
</dbReference>
<keyword evidence="1 7" id="KW-0806">Transcription termination</keyword>
<dbReference type="HAMAP" id="MF_00945_B">
    <property type="entry name" value="NusA_B"/>
    <property type="match status" value="1"/>
</dbReference>
<keyword evidence="10" id="KW-1185">Reference proteome</keyword>
<dbReference type="NCBIfam" id="TIGR01954">
    <property type="entry name" value="nusA_Cterm_rpt"/>
    <property type="match status" value="2"/>
</dbReference>
<comment type="similarity">
    <text evidence="7">Belongs to the NusA family.</text>
</comment>
<protein>
    <recommendedName>
        <fullName evidence="7">Transcription termination/antitermination protein NusA</fullName>
    </recommendedName>
</protein>
<dbReference type="InterPro" id="IPR015946">
    <property type="entry name" value="KH_dom-like_a/b"/>
</dbReference>
<dbReference type="InterPro" id="IPR030842">
    <property type="entry name" value="TF_NusA_bacterial"/>
</dbReference>
<dbReference type="SUPFAM" id="SSF69705">
    <property type="entry name" value="Transcription factor NusA, N-terminal domain"/>
    <property type="match status" value="1"/>
</dbReference>